<sequence length="230" mass="25080">MYVPLLRRTFSHQIQVRTHSGPYHPAVCAREAGVRPSAARGSESVSVGADADTEPCHTSTELSVSVEIHRGLAPAASMTEHGARDCTTTKTSNAIVKFADDTVVVGLISNNNEAAYFEEVALLSTWCKENNLVINVSKTKEIVVDPRRGKERTHQTQLNIKGATVERVPTYKYLGDNIAEDMKWDQHISSVVRSPGSDCTTSGNEDSLTSQWSYGGLSTAPQWSRFSLAV</sequence>
<evidence type="ECO:0000313" key="2">
    <source>
        <dbReference type="Proteomes" id="UP001460270"/>
    </source>
</evidence>
<reference evidence="2" key="1">
    <citation type="submission" date="2024-04" db="EMBL/GenBank/DDBJ databases">
        <title>Salinicola lusitanus LLJ914,a marine bacterium isolated from the Okinawa Trough.</title>
        <authorList>
            <person name="Li J."/>
        </authorList>
    </citation>
    <scope>NUCLEOTIDE SEQUENCE [LARGE SCALE GENOMIC DNA]</scope>
</reference>
<accession>A0AAW0MWQ7</accession>
<dbReference type="EMBL" id="JBBPFD010000021">
    <property type="protein sequence ID" value="KAK7882139.1"/>
    <property type="molecule type" value="Genomic_DNA"/>
</dbReference>
<organism evidence="1 2">
    <name type="scientific">Mugilogobius chulae</name>
    <name type="common">yellowstripe goby</name>
    <dbReference type="NCBI Taxonomy" id="88201"/>
    <lineage>
        <taxon>Eukaryota</taxon>
        <taxon>Metazoa</taxon>
        <taxon>Chordata</taxon>
        <taxon>Craniata</taxon>
        <taxon>Vertebrata</taxon>
        <taxon>Euteleostomi</taxon>
        <taxon>Actinopterygii</taxon>
        <taxon>Neopterygii</taxon>
        <taxon>Teleostei</taxon>
        <taxon>Neoteleostei</taxon>
        <taxon>Acanthomorphata</taxon>
        <taxon>Gobiaria</taxon>
        <taxon>Gobiiformes</taxon>
        <taxon>Gobioidei</taxon>
        <taxon>Gobiidae</taxon>
        <taxon>Gobionellinae</taxon>
        <taxon>Mugilogobius</taxon>
    </lineage>
</organism>
<evidence type="ECO:0008006" key="3">
    <source>
        <dbReference type="Google" id="ProtNLM"/>
    </source>
</evidence>
<gene>
    <name evidence="1" type="ORF">WMY93_028313</name>
</gene>
<protein>
    <recommendedName>
        <fullName evidence="3">Reverse transcriptase domain-containing protein</fullName>
    </recommendedName>
</protein>
<proteinExistence type="predicted"/>
<comment type="caution">
    <text evidence="1">The sequence shown here is derived from an EMBL/GenBank/DDBJ whole genome shotgun (WGS) entry which is preliminary data.</text>
</comment>
<evidence type="ECO:0000313" key="1">
    <source>
        <dbReference type="EMBL" id="KAK7882139.1"/>
    </source>
</evidence>
<dbReference type="Proteomes" id="UP001460270">
    <property type="component" value="Unassembled WGS sequence"/>
</dbReference>
<keyword evidence="2" id="KW-1185">Reference proteome</keyword>
<dbReference type="AlphaFoldDB" id="A0AAW0MWQ7"/>
<name>A0AAW0MWQ7_9GOBI</name>